<evidence type="ECO:0000256" key="1">
    <source>
        <dbReference type="ARBA" id="ARBA00002689"/>
    </source>
</evidence>
<dbReference type="Proteomes" id="UP000515160">
    <property type="component" value="Chromosome 2R"/>
</dbReference>
<evidence type="ECO:0000313" key="11">
    <source>
        <dbReference type="RefSeq" id="XP_034116013.1"/>
    </source>
</evidence>
<comment type="similarity">
    <text evidence="3 9">Belongs to the MICOS complex subunit Mic10 family.</text>
</comment>
<dbReference type="OrthoDB" id="1916310at2759"/>
<comment type="subcellular location">
    <subcellularLocation>
        <location evidence="2 9">Mitochondrion inner membrane</location>
        <topology evidence="2 9">Single-pass membrane protein</topology>
    </subcellularLocation>
</comment>
<protein>
    <recommendedName>
        <fullName evidence="9">MICOS complex subunit MIC10</fullName>
    </recommendedName>
</protein>
<evidence type="ECO:0000256" key="2">
    <source>
        <dbReference type="ARBA" id="ARBA00004434"/>
    </source>
</evidence>
<dbReference type="RefSeq" id="XP_034116013.1">
    <property type="nucleotide sequence ID" value="XM_034260122.2"/>
</dbReference>
<dbReference type="InterPro" id="IPR007512">
    <property type="entry name" value="Mic10"/>
</dbReference>
<evidence type="ECO:0000256" key="3">
    <source>
        <dbReference type="ARBA" id="ARBA00006792"/>
    </source>
</evidence>
<evidence type="ECO:0000256" key="6">
    <source>
        <dbReference type="ARBA" id="ARBA00022989"/>
    </source>
</evidence>
<keyword evidence="6 9" id="KW-1133">Transmembrane helix</keyword>
<keyword evidence="10" id="KW-1185">Reference proteome</keyword>
<dbReference type="GO" id="GO:0061617">
    <property type="term" value="C:MICOS complex"/>
    <property type="evidence" value="ECO:0007669"/>
    <property type="project" value="UniProtKB-UniRule"/>
</dbReference>
<dbReference type="GeneID" id="117575759"/>
<dbReference type="Pfam" id="PF04418">
    <property type="entry name" value="DUF543"/>
    <property type="match status" value="1"/>
</dbReference>
<evidence type="ECO:0000313" key="10">
    <source>
        <dbReference type="Proteomes" id="UP000515160"/>
    </source>
</evidence>
<evidence type="ECO:0000256" key="9">
    <source>
        <dbReference type="RuleBase" id="RU363011"/>
    </source>
</evidence>
<organism evidence="10 11">
    <name type="scientific">Drosophila albomicans</name>
    <name type="common">Fruit fly</name>
    <dbReference type="NCBI Taxonomy" id="7291"/>
    <lineage>
        <taxon>Eukaryota</taxon>
        <taxon>Metazoa</taxon>
        <taxon>Ecdysozoa</taxon>
        <taxon>Arthropoda</taxon>
        <taxon>Hexapoda</taxon>
        <taxon>Insecta</taxon>
        <taxon>Pterygota</taxon>
        <taxon>Neoptera</taxon>
        <taxon>Endopterygota</taxon>
        <taxon>Diptera</taxon>
        <taxon>Brachycera</taxon>
        <taxon>Muscomorpha</taxon>
        <taxon>Ephydroidea</taxon>
        <taxon>Drosophilidae</taxon>
        <taxon>Drosophila</taxon>
    </lineage>
</organism>
<feature type="transmembrane region" description="Helical" evidence="9">
    <location>
        <begin position="25"/>
        <end position="43"/>
    </location>
</feature>
<evidence type="ECO:0000256" key="8">
    <source>
        <dbReference type="ARBA" id="ARBA00023136"/>
    </source>
</evidence>
<keyword evidence="7 9" id="KW-0496">Mitochondrion</keyword>
<gene>
    <name evidence="11" type="primary">LOC117575759</name>
</gene>
<evidence type="ECO:0000256" key="7">
    <source>
        <dbReference type="ARBA" id="ARBA00023128"/>
    </source>
</evidence>
<comment type="subunit">
    <text evidence="9">Component of the mitochondrial contact site and cristae organizing system (MICOS) complex.</text>
</comment>
<dbReference type="PANTHER" id="PTHR21304">
    <property type="entry name" value="MICOS COMPLEX SUBUNIT MIC10"/>
    <property type="match status" value="1"/>
</dbReference>
<accession>A0A6P8XRX1</accession>
<reference evidence="11" key="1">
    <citation type="submission" date="2025-08" db="UniProtKB">
        <authorList>
            <consortium name="RefSeq"/>
        </authorList>
    </citation>
    <scope>IDENTIFICATION</scope>
    <source>
        <strain evidence="11">15112-1751.03</strain>
        <tissue evidence="11">Whole Adult</tissue>
    </source>
</reference>
<dbReference type="PANTHER" id="PTHR21304:SF0">
    <property type="entry name" value="MICOS COMPLEX SUBUNIT MIC10"/>
    <property type="match status" value="1"/>
</dbReference>
<comment type="function">
    <text evidence="1 9">Component of the MICOS complex, a large protein complex of the mitochondrial inner membrane that plays crucial roles in the maintenance of crista junctions, inner membrane architecture, and formation of contact sites to the outer membrane.</text>
</comment>
<evidence type="ECO:0000256" key="5">
    <source>
        <dbReference type="ARBA" id="ARBA00022792"/>
    </source>
</evidence>
<dbReference type="AlphaFoldDB" id="A0A6P8XRX1"/>
<name>A0A6P8XRX1_DROAB</name>
<keyword evidence="5 9" id="KW-0999">Mitochondrion inner membrane</keyword>
<evidence type="ECO:0000256" key="4">
    <source>
        <dbReference type="ARBA" id="ARBA00022692"/>
    </source>
</evidence>
<proteinExistence type="inferred from homology"/>
<keyword evidence="8 9" id="KW-0472">Membrane</keyword>
<keyword evidence="4 9" id="KW-0812">Transmembrane</keyword>
<sequence>MPATEVVLSEDKLGKKLDQCISDTIVKGCGGLVIGSVASLLFFKRRVWPAFVGTGFGVGVAYSTCEKSLNSLK</sequence>